<name>D8SSQ6_SELML</name>
<evidence type="ECO:0000313" key="1">
    <source>
        <dbReference type="EMBL" id="EFJ12523.1"/>
    </source>
</evidence>
<protein>
    <submittedName>
        <fullName evidence="1">Uncharacterized protein</fullName>
    </submittedName>
</protein>
<evidence type="ECO:0000313" key="2">
    <source>
        <dbReference type="Proteomes" id="UP000001514"/>
    </source>
</evidence>
<dbReference type="AlphaFoldDB" id="D8SSQ6"/>
<dbReference type="KEGG" id="smo:SELMODRAFT_425318"/>
<dbReference type="Gramene" id="EFJ12523">
    <property type="protein sequence ID" value="EFJ12523"/>
    <property type="gene ID" value="SELMODRAFT_425318"/>
</dbReference>
<gene>
    <name evidence="1" type="ORF">SELMODRAFT_425318</name>
</gene>
<organism evidence="2">
    <name type="scientific">Selaginella moellendorffii</name>
    <name type="common">Spikemoss</name>
    <dbReference type="NCBI Taxonomy" id="88036"/>
    <lineage>
        <taxon>Eukaryota</taxon>
        <taxon>Viridiplantae</taxon>
        <taxon>Streptophyta</taxon>
        <taxon>Embryophyta</taxon>
        <taxon>Tracheophyta</taxon>
        <taxon>Lycopodiopsida</taxon>
        <taxon>Selaginellales</taxon>
        <taxon>Selaginellaceae</taxon>
        <taxon>Selaginella</taxon>
    </lineage>
</organism>
<reference evidence="1 2" key="1">
    <citation type="journal article" date="2011" name="Science">
        <title>The Selaginella genome identifies genetic changes associated with the evolution of vascular plants.</title>
        <authorList>
            <person name="Banks J.A."/>
            <person name="Nishiyama T."/>
            <person name="Hasebe M."/>
            <person name="Bowman J.L."/>
            <person name="Gribskov M."/>
            <person name="dePamphilis C."/>
            <person name="Albert V.A."/>
            <person name="Aono N."/>
            <person name="Aoyama T."/>
            <person name="Ambrose B.A."/>
            <person name="Ashton N.W."/>
            <person name="Axtell M.J."/>
            <person name="Barker E."/>
            <person name="Barker M.S."/>
            <person name="Bennetzen J.L."/>
            <person name="Bonawitz N.D."/>
            <person name="Chapple C."/>
            <person name="Cheng C."/>
            <person name="Correa L.G."/>
            <person name="Dacre M."/>
            <person name="DeBarry J."/>
            <person name="Dreyer I."/>
            <person name="Elias M."/>
            <person name="Engstrom E.M."/>
            <person name="Estelle M."/>
            <person name="Feng L."/>
            <person name="Finet C."/>
            <person name="Floyd S.K."/>
            <person name="Frommer W.B."/>
            <person name="Fujita T."/>
            <person name="Gramzow L."/>
            <person name="Gutensohn M."/>
            <person name="Harholt J."/>
            <person name="Hattori M."/>
            <person name="Heyl A."/>
            <person name="Hirai T."/>
            <person name="Hiwatashi Y."/>
            <person name="Ishikawa M."/>
            <person name="Iwata M."/>
            <person name="Karol K.G."/>
            <person name="Koehler B."/>
            <person name="Kolukisaoglu U."/>
            <person name="Kubo M."/>
            <person name="Kurata T."/>
            <person name="Lalonde S."/>
            <person name="Li K."/>
            <person name="Li Y."/>
            <person name="Litt A."/>
            <person name="Lyons E."/>
            <person name="Manning G."/>
            <person name="Maruyama T."/>
            <person name="Michael T.P."/>
            <person name="Mikami K."/>
            <person name="Miyazaki S."/>
            <person name="Morinaga S."/>
            <person name="Murata T."/>
            <person name="Mueller-Roeber B."/>
            <person name="Nelson D.R."/>
            <person name="Obara M."/>
            <person name="Oguri Y."/>
            <person name="Olmstead R.G."/>
            <person name="Onodera N."/>
            <person name="Petersen B.L."/>
            <person name="Pils B."/>
            <person name="Prigge M."/>
            <person name="Rensing S.A."/>
            <person name="Riano-Pachon D.M."/>
            <person name="Roberts A.W."/>
            <person name="Sato Y."/>
            <person name="Scheller H.V."/>
            <person name="Schulz B."/>
            <person name="Schulz C."/>
            <person name="Shakirov E.V."/>
            <person name="Shibagaki N."/>
            <person name="Shinohara N."/>
            <person name="Shippen D.E."/>
            <person name="Soerensen I."/>
            <person name="Sotooka R."/>
            <person name="Sugimoto N."/>
            <person name="Sugita M."/>
            <person name="Sumikawa N."/>
            <person name="Tanurdzic M."/>
            <person name="Theissen G."/>
            <person name="Ulvskov P."/>
            <person name="Wakazuki S."/>
            <person name="Weng J.K."/>
            <person name="Willats W.W."/>
            <person name="Wipf D."/>
            <person name="Wolf P.G."/>
            <person name="Yang L."/>
            <person name="Zimmer A.D."/>
            <person name="Zhu Q."/>
            <person name="Mitros T."/>
            <person name="Hellsten U."/>
            <person name="Loque D."/>
            <person name="Otillar R."/>
            <person name="Salamov A."/>
            <person name="Schmutz J."/>
            <person name="Shapiro H."/>
            <person name="Lindquist E."/>
            <person name="Lucas S."/>
            <person name="Rokhsar D."/>
            <person name="Grigoriev I.V."/>
        </authorList>
    </citation>
    <scope>NUCLEOTIDE SEQUENCE [LARGE SCALE GENOMIC DNA]</scope>
</reference>
<dbReference type="EMBL" id="GL377638">
    <property type="protein sequence ID" value="EFJ12523.1"/>
    <property type="molecule type" value="Genomic_DNA"/>
</dbReference>
<proteinExistence type="predicted"/>
<dbReference type="InParanoid" id="D8SSQ6"/>
<dbReference type="HOGENOM" id="CLU_2214555_0_0_1"/>
<sequence length="107" mass="11717">MIYGSLAFTGTEGGILPNPRRKAAGDSRNLLGTFCPFSSNVACTDNLVRGVKLAELLQVWMYPNQYRSSSTRADQSGAQQHHTVQTYGRSLNVTVPRCVHFGGVNRD</sequence>
<keyword evidence="2" id="KW-1185">Reference proteome</keyword>
<accession>D8SSQ6</accession>
<dbReference type="Proteomes" id="UP000001514">
    <property type="component" value="Unassembled WGS sequence"/>
</dbReference>